<accession>A0ABN9U9Z2</accession>
<feature type="compositionally biased region" description="Low complexity" evidence="2">
    <location>
        <begin position="301"/>
        <end position="329"/>
    </location>
</feature>
<keyword evidence="4" id="KW-1185">Reference proteome</keyword>
<feature type="region of interest" description="Disordered" evidence="2">
    <location>
        <begin position="197"/>
        <end position="335"/>
    </location>
</feature>
<evidence type="ECO:0000313" key="3">
    <source>
        <dbReference type="EMBL" id="CAK0856118.1"/>
    </source>
</evidence>
<keyword evidence="1" id="KW-0175">Coiled coil</keyword>
<feature type="compositionally biased region" description="Acidic residues" evidence="2">
    <location>
        <begin position="230"/>
        <end position="239"/>
    </location>
</feature>
<reference evidence="3" key="1">
    <citation type="submission" date="2023-10" db="EMBL/GenBank/DDBJ databases">
        <authorList>
            <person name="Chen Y."/>
            <person name="Shah S."/>
            <person name="Dougan E. K."/>
            <person name="Thang M."/>
            <person name="Chan C."/>
        </authorList>
    </citation>
    <scope>NUCLEOTIDE SEQUENCE [LARGE SCALE GENOMIC DNA]</scope>
</reference>
<comment type="caution">
    <text evidence="3">The sequence shown here is derived from an EMBL/GenBank/DDBJ whole genome shotgun (WGS) entry which is preliminary data.</text>
</comment>
<feature type="region of interest" description="Disordered" evidence="2">
    <location>
        <begin position="1"/>
        <end position="36"/>
    </location>
</feature>
<dbReference type="Proteomes" id="UP001189429">
    <property type="component" value="Unassembled WGS sequence"/>
</dbReference>
<organism evidence="3 4">
    <name type="scientific">Prorocentrum cordatum</name>
    <dbReference type="NCBI Taxonomy" id="2364126"/>
    <lineage>
        <taxon>Eukaryota</taxon>
        <taxon>Sar</taxon>
        <taxon>Alveolata</taxon>
        <taxon>Dinophyceae</taxon>
        <taxon>Prorocentrales</taxon>
        <taxon>Prorocentraceae</taxon>
        <taxon>Prorocentrum</taxon>
    </lineage>
</organism>
<feature type="compositionally biased region" description="Polar residues" evidence="2">
    <location>
        <begin position="1"/>
        <end position="13"/>
    </location>
</feature>
<gene>
    <name evidence="3" type="ORF">PCOR1329_LOCUS46580</name>
</gene>
<name>A0ABN9U9Z2_9DINO</name>
<dbReference type="EMBL" id="CAUYUJ010015604">
    <property type="protein sequence ID" value="CAK0856118.1"/>
    <property type="molecule type" value="Genomic_DNA"/>
</dbReference>
<evidence type="ECO:0000256" key="1">
    <source>
        <dbReference type="SAM" id="Coils"/>
    </source>
</evidence>
<proteinExistence type="predicted"/>
<evidence type="ECO:0000313" key="4">
    <source>
        <dbReference type="Proteomes" id="UP001189429"/>
    </source>
</evidence>
<feature type="coiled-coil region" evidence="1">
    <location>
        <begin position="83"/>
        <end position="124"/>
    </location>
</feature>
<sequence length="335" mass="36015">MTQPPLQRQSQGDADTVPYGLPDGHPGGHVASGIPVAPPSPVPAAAAAAAALDAAVDSAAFDSVPPTQRANPRELPAPWIAEKERLEAQRKRTDAETQLLRETLARQEAAMETMKKSMEEYKRKWEVSADPMKTPPARVAEMAPGEAVNEAETVSSLAAHLAWAHDAQPRWDDEHREERLKRKNGEAVKMSWMIAEAKKKEDEEREAENDRALEQGIQNSLSPSLGFEPIDTEFEEEILEAPAESDKRVDKSTAPSTAEERINLKRSGQPLTIKRGGKVRVTPELVRSIVEARTGRTSDDSGAAPSTGAAGPAASSAAQPPSAPATPASRQDLGL</sequence>
<evidence type="ECO:0000256" key="2">
    <source>
        <dbReference type="SAM" id="MobiDB-lite"/>
    </source>
</evidence>
<feature type="compositionally biased region" description="Basic and acidic residues" evidence="2">
    <location>
        <begin position="197"/>
        <end position="213"/>
    </location>
</feature>
<protein>
    <submittedName>
        <fullName evidence="3">Uncharacterized protein</fullName>
    </submittedName>
</protein>